<sequence length="1017" mass="114259">MPYSLTPLLPSQKQETEPGSAEKMARQDQANDQFSLTSFLYGGNADYIDALYAAYEDDPASVDPEWQDFFAALKDDAGDVRKNAKGASWAKPSWPLQANGELVSALDGDWGIVEKHIEKKVQNKAVMNGVTLSDADVHQATRDSVRAIMMIRAYRMRGHLHANLDPLGIAKLEDYNELSPENYGFTAADYDRPIFLDNVLGLEFGTIRQMLDILTRTYCSTLGVEFMHISDPEEKAWIQARIEGTDKEISFTAAGKKAILQKLVEAEGFEQFIDVKYKGTKRFGLDGAEALIPALEQIVKRGGQLGMKEIVLGMAHRGRLNVLSQVMAKPHRAIFHEFKGGSAAPDEVEGSGDVKYHLGASSDREFDGNKVHLSLTANPSHLEIVDPVVMGKARAKQDSLFGRSREEIVPLEERAKVLPLLLHGDAAFAGQGVIAEILGLSGLRGHRVAGTLHFIINNQIGFTTNPRFSRSSPYPSDVAKMIEAPIFHVNGDDPEAVVHATKVAIEFRMRFHKPVVVDMFCYRRFGHNEGDEPAFTQPIMYRNIRNHKTTVQIYADRLIAEGHISQAEFDRLKADWRAHLEQEFEVGQHYKPNKADWLDGAWSGLRTADNQDEQRRGKTAVPVKTLKEIGKKLTEVPKDFEAHKTILRFLENRRQAIESGEGIDWSTAEALAFGAILLDGNPVRLSGQDSERGTFSQRHSVLYDQRDETRYIPLNNLSAAQAGFEVINSMLSEEAVLGFEYGYSLAEPKALTLWEAQFGDFANGAQVVFDQFISSGERKWLRMSGLVCLLPHGYEGQGPEHSSARLERFLQLCAEDNMQVAYCTTPANYFHILRRQLKRDFRKPLILMTPKSLLRHKRAVSTLPEMSGESAFHRLLWDDAQQLPGQAIKLTKDSKIRRVVLCSGKVYYDLYEEREKRGINDIYLLRVEQLYPFPAKALITELSRFRNAEMVWCQEEPKNMGAWSFIDPYLEWVLAHIDAKHQRVRYTGRPAAASPATGLMSKHLAQLAALLEDALGE</sequence>
<keyword evidence="14" id="KW-1185">Reference proteome</keyword>
<dbReference type="EMBL" id="CAKXZS010000056">
    <property type="protein sequence ID" value="CAH2406996.1"/>
    <property type="molecule type" value="Genomic_DNA"/>
</dbReference>
<evidence type="ECO:0000256" key="5">
    <source>
        <dbReference type="ARBA" id="ARBA00012280"/>
    </source>
</evidence>
<dbReference type="InterPro" id="IPR011603">
    <property type="entry name" value="2oxoglutarate_DH_E1"/>
</dbReference>
<comment type="function">
    <text evidence="2">E1 component of the 2-oxoglutarate dehydrogenase (OGDH) complex which catalyzes the decarboxylation of 2-oxoglutarate, the first step in the conversion of 2-oxoglutarate to succinyl-CoA and CO(2).</text>
</comment>
<evidence type="ECO:0000256" key="3">
    <source>
        <dbReference type="ARBA" id="ARBA00006936"/>
    </source>
</evidence>
<comment type="caution">
    <text evidence="13">The sequence shown here is derived from an EMBL/GenBank/DDBJ whole genome shotgun (WGS) entry which is preliminary data.</text>
</comment>
<organism evidence="13 14">
    <name type="scientific">Mesorhizobium ventifaucium</name>
    <dbReference type="NCBI Taxonomy" id="666020"/>
    <lineage>
        <taxon>Bacteria</taxon>
        <taxon>Pseudomonadati</taxon>
        <taxon>Pseudomonadota</taxon>
        <taxon>Alphaproteobacteria</taxon>
        <taxon>Hyphomicrobiales</taxon>
        <taxon>Phyllobacteriaceae</taxon>
        <taxon>Mesorhizobium</taxon>
    </lineage>
</organism>
<evidence type="ECO:0000256" key="6">
    <source>
        <dbReference type="ARBA" id="ARBA00013321"/>
    </source>
</evidence>
<dbReference type="Pfam" id="PF02779">
    <property type="entry name" value="Transket_pyr"/>
    <property type="match status" value="1"/>
</dbReference>
<comment type="subunit">
    <text evidence="4">Homodimer. Part of the 2-oxoglutarate dehydrogenase (OGDH) complex composed of E1 (2-oxoglutarate dehydrogenase), E2 (dihydrolipoamide succinyltransferase) and E3 (dihydrolipoamide dehydrogenase); the complex contains multiple copies of the three enzymatic components (E1, E2 and E3).</text>
</comment>
<dbReference type="PANTHER" id="PTHR23152">
    <property type="entry name" value="2-OXOGLUTARATE DEHYDROGENASE"/>
    <property type="match status" value="1"/>
</dbReference>
<evidence type="ECO:0000256" key="1">
    <source>
        <dbReference type="ARBA" id="ARBA00001964"/>
    </source>
</evidence>
<evidence type="ECO:0000256" key="11">
    <source>
        <dbReference type="SAM" id="MobiDB-lite"/>
    </source>
</evidence>
<keyword evidence="7 13" id="KW-0560">Oxidoreductase</keyword>
<dbReference type="Gene3D" id="3.40.50.970">
    <property type="match status" value="1"/>
</dbReference>
<evidence type="ECO:0000256" key="10">
    <source>
        <dbReference type="ARBA" id="ARBA00030680"/>
    </source>
</evidence>
<evidence type="ECO:0000256" key="8">
    <source>
        <dbReference type="ARBA" id="ARBA00023052"/>
    </source>
</evidence>
<dbReference type="Gene3D" id="3.40.50.12470">
    <property type="match status" value="1"/>
</dbReference>
<dbReference type="Gene3D" id="3.40.50.11610">
    <property type="entry name" value="Multifunctional 2-oxoglutarate metabolism enzyme, C-terminal domain"/>
    <property type="match status" value="1"/>
</dbReference>
<keyword evidence="9" id="KW-0324">Glycolysis</keyword>
<dbReference type="EC" id="1.2.4.2" evidence="5"/>
<dbReference type="PIRSF" id="PIRSF000157">
    <property type="entry name" value="Oxoglu_dh_E1"/>
    <property type="match status" value="1"/>
</dbReference>
<dbReference type="GO" id="GO:0004591">
    <property type="term" value="F:oxoglutarate dehydrogenase (succinyl-transferring) activity"/>
    <property type="evidence" value="ECO:0007669"/>
    <property type="project" value="UniProtKB-EC"/>
</dbReference>
<comment type="similarity">
    <text evidence="3">Belongs to the alpha-ketoglutarate dehydrogenase family.</text>
</comment>
<dbReference type="InterPro" id="IPR005475">
    <property type="entry name" value="Transketolase-like_Pyr-bd"/>
</dbReference>
<dbReference type="Gene3D" id="1.10.287.1150">
    <property type="entry name" value="TPP helical domain"/>
    <property type="match status" value="1"/>
</dbReference>
<evidence type="ECO:0000256" key="9">
    <source>
        <dbReference type="ARBA" id="ARBA00023152"/>
    </source>
</evidence>
<dbReference type="Proteomes" id="UP001152604">
    <property type="component" value="Unassembled WGS sequence"/>
</dbReference>
<gene>
    <name evidence="13" type="primary">sucA</name>
    <name evidence="13" type="ORF">MES4922_60041</name>
</gene>
<name>A0ABN8K9Q7_9HYPH</name>
<evidence type="ECO:0000256" key="4">
    <source>
        <dbReference type="ARBA" id="ARBA00011301"/>
    </source>
</evidence>
<dbReference type="PANTHER" id="PTHR23152:SF4">
    <property type="entry name" value="2-OXOADIPATE DEHYDROGENASE COMPLEX COMPONENT E1"/>
    <property type="match status" value="1"/>
</dbReference>
<evidence type="ECO:0000313" key="14">
    <source>
        <dbReference type="Proteomes" id="UP001152604"/>
    </source>
</evidence>
<dbReference type="CDD" id="cd02016">
    <property type="entry name" value="TPP_E1_OGDC_like"/>
    <property type="match status" value="1"/>
</dbReference>
<evidence type="ECO:0000313" key="13">
    <source>
        <dbReference type="EMBL" id="CAH2406996.1"/>
    </source>
</evidence>
<dbReference type="NCBIfam" id="NF008907">
    <property type="entry name" value="PRK12270.1"/>
    <property type="match status" value="1"/>
</dbReference>
<dbReference type="InterPro" id="IPR031717">
    <property type="entry name" value="ODO-1/KGD_C"/>
</dbReference>
<feature type="domain" description="Transketolase-like pyrimidine-binding" evidence="12">
    <location>
        <begin position="663"/>
        <end position="856"/>
    </location>
</feature>
<evidence type="ECO:0000256" key="2">
    <source>
        <dbReference type="ARBA" id="ARBA00003906"/>
    </source>
</evidence>
<evidence type="ECO:0000259" key="12">
    <source>
        <dbReference type="SMART" id="SM00861"/>
    </source>
</evidence>
<proteinExistence type="inferred from homology"/>
<feature type="region of interest" description="Disordered" evidence="11">
    <location>
        <begin position="1"/>
        <end position="28"/>
    </location>
</feature>
<evidence type="ECO:0000256" key="7">
    <source>
        <dbReference type="ARBA" id="ARBA00023002"/>
    </source>
</evidence>
<dbReference type="InterPro" id="IPR001017">
    <property type="entry name" value="DH_E1"/>
</dbReference>
<dbReference type="SUPFAM" id="SSF52518">
    <property type="entry name" value="Thiamin diphosphate-binding fold (THDP-binding)"/>
    <property type="match status" value="2"/>
</dbReference>
<dbReference type="Pfam" id="PF00676">
    <property type="entry name" value="E1_dh"/>
    <property type="match status" value="1"/>
</dbReference>
<dbReference type="Pfam" id="PF16870">
    <property type="entry name" value="OxoGdeHyase_C"/>
    <property type="match status" value="1"/>
</dbReference>
<dbReference type="SMART" id="SM00861">
    <property type="entry name" value="Transket_pyr"/>
    <property type="match status" value="1"/>
</dbReference>
<keyword evidence="8" id="KW-0786">Thiamine pyrophosphate</keyword>
<dbReference type="NCBIfam" id="TIGR00239">
    <property type="entry name" value="2oxo_dh_E1"/>
    <property type="match status" value="1"/>
</dbReference>
<comment type="cofactor">
    <cofactor evidence="1">
        <name>thiamine diphosphate</name>
        <dbReference type="ChEBI" id="CHEBI:58937"/>
    </cofactor>
</comment>
<dbReference type="Pfam" id="PF16078">
    <property type="entry name" value="2-oxogl_dehyd_N"/>
    <property type="match status" value="1"/>
</dbReference>
<dbReference type="InterPro" id="IPR032106">
    <property type="entry name" value="2-oxogl_dehyd_N"/>
</dbReference>
<accession>A0ABN8K9Q7</accession>
<dbReference type="NCBIfam" id="NF006914">
    <property type="entry name" value="PRK09404.1"/>
    <property type="match status" value="1"/>
</dbReference>
<protein>
    <recommendedName>
        <fullName evidence="6">2-oxoglutarate dehydrogenase E1 component</fullName>
        <ecNumber evidence="5">1.2.4.2</ecNumber>
    </recommendedName>
    <alternativeName>
        <fullName evidence="10">Alpha-ketoglutarate dehydrogenase</fullName>
    </alternativeName>
</protein>
<dbReference type="InterPro" id="IPR029061">
    <property type="entry name" value="THDP-binding"/>
</dbReference>
<dbReference type="InterPro" id="IPR042179">
    <property type="entry name" value="KGD_C_sf"/>
</dbReference>
<reference evidence="13" key="1">
    <citation type="submission" date="2022-03" db="EMBL/GenBank/DDBJ databases">
        <authorList>
            <person name="Brunel B."/>
        </authorList>
    </citation>
    <scope>NUCLEOTIDE SEQUENCE</scope>
    <source>
        <strain evidence="13">STM4922sample</strain>
    </source>
</reference>